<dbReference type="GeneID" id="122148980"/>
<evidence type="ECO:0000313" key="1">
    <source>
        <dbReference type="RefSeq" id="XP_042633701.1"/>
    </source>
</evidence>
<dbReference type="AlphaFoldDB" id="A0A9Q9Z990"/>
<dbReference type="KEGG" id="ccar:122148980"/>
<protein>
    <submittedName>
        <fullName evidence="1">Uncharacterized protein si:ch211-122l24.6 isoform X1</fullName>
    </submittedName>
</protein>
<accession>A0A9Q9Z990</accession>
<name>A0A9Q9Z990_CYPCA</name>
<organism evidence="1">
    <name type="scientific">Cyprinus carpio</name>
    <name type="common">Common carp</name>
    <dbReference type="NCBI Taxonomy" id="7962"/>
    <lineage>
        <taxon>Eukaryota</taxon>
        <taxon>Metazoa</taxon>
        <taxon>Chordata</taxon>
        <taxon>Craniata</taxon>
        <taxon>Vertebrata</taxon>
        <taxon>Euteleostomi</taxon>
        <taxon>Actinopterygii</taxon>
        <taxon>Neopterygii</taxon>
        <taxon>Teleostei</taxon>
        <taxon>Ostariophysi</taxon>
        <taxon>Cypriniformes</taxon>
        <taxon>Cyprinidae</taxon>
        <taxon>Cyprininae</taxon>
        <taxon>Cyprinus</taxon>
    </lineage>
</organism>
<proteinExistence type="predicted"/>
<dbReference type="Proteomes" id="UP001155660">
    <property type="component" value="Chromosome A2"/>
</dbReference>
<reference evidence="1" key="1">
    <citation type="submission" date="2025-08" db="UniProtKB">
        <authorList>
            <consortium name="RefSeq"/>
        </authorList>
    </citation>
    <scope>IDENTIFICATION</scope>
    <source>
        <tissue evidence="1">Muscle</tissue>
    </source>
</reference>
<gene>
    <name evidence="1" type="primary">si:ch211-122l24.6</name>
</gene>
<dbReference type="OrthoDB" id="343296at2759"/>
<sequence length="192" mass="22636">MGSFLAFPLAKPPEIFDLPDSALIEADKEDVYAECHAINVKFCETMHRQNMRSKKEVAMFYEYRRHWSEVVKKLQEKYPQWTSEDILNLRYQFEVFVRDQGYLLHFATFNEMLDVFQDATSLEQRRAMFDSVDTCQYNAINFEEYLQLMNNINIGTPVPRPPGIEDDRDEIMNLVSDLSEAHTFSQICYGLF</sequence>
<dbReference type="RefSeq" id="XP_042633701.1">
    <property type="nucleotide sequence ID" value="XM_042777767.1"/>
</dbReference>